<reference evidence="1 2" key="1">
    <citation type="submission" date="2022-10" db="EMBL/GenBank/DDBJ databases">
        <title>Alteromonas sp. chi3 Genome sequencing.</title>
        <authorList>
            <person name="Park S."/>
        </authorList>
    </citation>
    <scope>NUCLEOTIDE SEQUENCE [LARGE SCALE GENOMIC DNA]</scope>
    <source>
        <strain evidence="2">chi3</strain>
    </source>
</reference>
<proteinExistence type="predicted"/>
<evidence type="ECO:0000313" key="2">
    <source>
        <dbReference type="Proteomes" id="UP001218788"/>
    </source>
</evidence>
<organism evidence="1 2">
    <name type="scientific">Alteromonas gilva</name>
    <dbReference type="NCBI Taxonomy" id="2987522"/>
    <lineage>
        <taxon>Bacteria</taxon>
        <taxon>Pseudomonadati</taxon>
        <taxon>Pseudomonadota</taxon>
        <taxon>Gammaproteobacteria</taxon>
        <taxon>Alteromonadales</taxon>
        <taxon>Alteromonadaceae</taxon>
        <taxon>Alteromonas/Salinimonas group</taxon>
        <taxon>Alteromonas</taxon>
    </lineage>
</organism>
<keyword evidence="2" id="KW-1185">Reference proteome</keyword>
<evidence type="ECO:0000313" key="1">
    <source>
        <dbReference type="EMBL" id="MDC8831765.1"/>
    </source>
</evidence>
<accession>A0ABT5L405</accession>
<dbReference type="EMBL" id="JAQQXP010000001">
    <property type="protein sequence ID" value="MDC8831765.1"/>
    <property type="molecule type" value="Genomic_DNA"/>
</dbReference>
<sequence>MAYHQKKYQQQGADQRSLCLHRCIAHKIKSNPALLTQVFDTLESRYAERLMSYGSYLHWQAILSLSADHQQFYNALTAEDKTTTALRRKTIFTGILNEKERRDCLAALLD</sequence>
<gene>
    <name evidence="1" type="ORF">OIK42_13475</name>
</gene>
<dbReference type="RefSeq" id="WP_273641256.1">
    <property type="nucleotide sequence ID" value="NZ_JAQQXP010000001.1"/>
</dbReference>
<protein>
    <submittedName>
        <fullName evidence="1">Uncharacterized protein</fullName>
    </submittedName>
</protein>
<dbReference type="Proteomes" id="UP001218788">
    <property type="component" value="Unassembled WGS sequence"/>
</dbReference>
<name>A0ABT5L405_9ALTE</name>
<comment type="caution">
    <text evidence="1">The sequence shown here is derived from an EMBL/GenBank/DDBJ whole genome shotgun (WGS) entry which is preliminary data.</text>
</comment>